<name>A0A915MFJ2_MELJA</name>
<reference evidence="3" key="1">
    <citation type="submission" date="2022-11" db="UniProtKB">
        <authorList>
            <consortium name="WormBaseParasite"/>
        </authorList>
    </citation>
    <scope>IDENTIFICATION</scope>
</reference>
<feature type="compositionally biased region" description="Low complexity" evidence="1">
    <location>
        <begin position="130"/>
        <end position="140"/>
    </location>
</feature>
<feature type="compositionally biased region" description="Polar residues" evidence="1">
    <location>
        <begin position="98"/>
        <end position="129"/>
    </location>
</feature>
<evidence type="ECO:0000256" key="1">
    <source>
        <dbReference type="SAM" id="MobiDB-lite"/>
    </source>
</evidence>
<evidence type="ECO:0000313" key="2">
    <source>
        <dbReference type="Proteomes" id="UP000887561"/>
    </source>
</evidence>
<dbReference type="Proteomes" id="UP000887561">
    <property type="component" value="Unplaced"/>
</dbReference>
<accession>A0A915MFJ2</accession>
<dbReference type="AlphaFoldDB" id="A0A915MFJ2"/>
<evidence type="ECO:0000313" key="3">
    <source>
        <dbReference type="WBParaSite" id="scaffold3886_cov265.g7280"/>
    </source>
</evidence>
<feature type="compositionally biased region" description="Acidic residues" evidence="1">
    <location>
        <begin position="50"/>
        <end position="67"/>
    </location>
</feature>
<dbReference type="WBParaSite" id="scaffold3886_cov265.g7280">
    <property type="protein sequence ID" value="scaffold3886_cov265.g7280"/>
    <property type="gene ID" value="scaffold3886_cov265.g7280"/>
</dbReference>
<protein>
    <submittedName>
        <fullName evidence="3">Uncharacterized protein</fullName>
    </submittedName>
</protein>
<feature type="compositionally biased region" description="Basic and acidic residues" evidence="1">
    <location>
        <begin position="68"/>
        <end position="77"/>
    </location>
</feature>
<proteinExistence type="predicted"/>
<feature type="compositionally biased region" description="Polar residues" evidence="1">
    <location>
        <begin position="184"/>
        <end position="194"/>
    </location>
</feature>
<feature type="region of interest" description="Disordered" evidence="1">
    <location>
        <begin position="1"/>
        <end position="225"/>
    </location>
</feature>
<sequence>MMQNGRLLSSKKKDNVESQGGTSSQKSKEKGLKNSSTSKKPENHKKFSEDAESDYGSDSYEGSDSDDETRIEAKHEIVPGQNMKNNNRNMPTKMPGVMNQTSANRGATNSNSRLINSNPRPKAPNMQNKIPNNSISSNNPTKQMPPNIHKNGIGGGINNTKFGSIPSHPILPPHNPQVGGPSQFGGNNYLNSHNGPQPGYDQPPQDPSMFDNHGFASELPHMPPQNMPHQDVPYQNMPQPMIPYTGYPNMPPQVMPQQIVPYTDDYAGSHQPEPKGNCAISGKPLYDNTPQHKDKFQQANSYGNPPKGNYYFDDTTNQWIPYNRAPQHHEENGNNCTIM</sequence>
<feature type="compositionally biased region" description="Basic and acidic residues" evidence="1">
    <location>
        <begin position="39"/>
        <end position="49"/>
    </location>
</feature>
<keyword evidence="2" id="KW-1185">Reference proteome</keyword>
<organism evidence="2 3">
    <name type="scientific">Meloidogyne javanica</name>
    <name type="common">Root-knot nematode worm</name>
    <dbReference type="NCBI Taxonomy" id="6303"/>
    <lineage>
        <taxon>Eukaryota</taxon>
        <taxon>Metazoa</taxon>
        <taxon>Ecdysozoa</taxon>
        <taxon>Nematoda</taxon>
        <taxon>Chromadorea</taxon>
        <taxon>Rhabditida</taxon>
        <taxon>Tylenchina</taxon>
        <taxon>Tylenchomorpha</taxon>
        <taxon>Tylenchoidea</taxon>
        <taxon>Meloidogynidae</taxon>
        <taxon>Meloidogyninae</taxon>
        <taxon>Meloidogyne</taxon>
        <taxon>Meloidogyne incognita group</taxon>
    </lineage>
</organism>